<evidence type="ECO:0000313" key="4">
    <source>
        <dbReference type="Proteomes" id="UP001321473"/>
    </source>
</evidence>
<sequence length="90" mass="10382">MCPEDPESTQGERAYSMADQAEGNAWIDDYDDLLTTCSVCGEPFGARHLWLRSELHSESRLWYECHLCPTKFTRAHLLERHVKKHTSASQ</sequence>
<dbReference type="Pfam" id="PF00096">
    <property type="entry name" value="zf-C2H2"/>
    <property type="match status" value="1"/>
</dbReference>
<keyword evidence="4" id="KW-1185">Reference proteome</keyword>
<dbReference type="PROSITE" id="PS50157">
    <property type="entry name" value="ZINC_FINGER_C2H2_2"/>
    <property type="match status" value="1"/>
</dbReference>
<dbReference type="Gene3D" id="3.30.160.60">
    <property type="entry name" value="Classic Zinc Finger"/>
    <property type="match status" value="1"/>
</dbReference>
<dbReference type="GO" id="GO:0008270">
    <property type="term" value="F:zinc ion binding"/>
    <property type="evidence" value="ECO:0007669"/>
    <property type="project" value="UniProtKB-KW"/>
</dbReference>
<keyword evidence="1" id="KW-0479">Metal-binding</keyword>
<evidence type="ECO:0000313" key="3">
    <source>
        <dbReference type="EMBL" id="KAK8765276.1"/>
    </source>
</evidence>
<organism evidence="3 4">
    <name type="scientific">Amblyomma americanum</name>
    <name type="common">Lone star tick</name>
    <dbReference type="NCBI Taxonomy" id="6943"/>
    <lineage>
        <taxon>Eukaryota</taxon>
        <taxon>Metazoa</taxon>
        <taxon>Ecdysozoa</taxon>
        <taxon>Arthropoda</taxon>
        <taxon>Chelicerata</taxon>
        <taxon>Arachnida</taxon>
        <taxon>Acari</taxon>
        <taxon>Parasitiformes</taxon>
        <taxon>Ixodida</taxon>
        <taxon>Ixodoidea</taxon>
        <taxon>Ixodidae</taxon>
        <taxon>Amblyomminae</taxon>
        <taxon>Amblyomma</taxon>
    </lineage>
</organism>
<dbReference type="SUPFAM" id="SSF57667">
    <property type="entry name" value="beta-beta-alpha zinc fingers"/>
    <property type="match status" value="1"/>
</dbReference>
<gene>
    <name evidence="3" type="ORF">V5799_032112</name>
</gene>
<name>A0AAQ4DS36_AMBAM</name>
<dbReference type="PROSITE" id="PS00028">
    <property type="entry name" value="ZINC_FINGER_C2H2_1"/>
    <property type="match status" value="1"/>
</dbReference>
<proteinExistence type="predicted"/>
<feature type="domain" description="C2H2-type" evidence="2">
    <location>
        <begin position="63"/>
        <end position="90"/>
    </location>
</feature>
<dbReference type="Proteomes" id="UP001321473">
    <property type="component" value="Unassembled WGS sequence"/>
</dbReference>
<accession>A0AAQ4DS36</accession>
<keyword evidence="1" id="KW-0862">Zinc</keyword>
<comment type="caution">
    <text evidence="3">The sequence shown here is derived from an EMBL/GenBank/DDBJ whole genome shotgun (WGS) entry which is preliminary data.</text>
</comment>
<dbReference type="AlphaFoldDB" id="A0AAQ4DS36"/>
<dbReference type="InterPro" id="IPR036236">
    <property type="entry name" value="Znf_C2H2_sf"/>
</dbReference>
<reference evidence="3 4" key="1">
    <citation type="journal article" date="2023" name="Arcadia Sci">
        <title>De novo assembly of a long-read Amblyomma americanum tick genome.</title>
        <authorList>
            <person name="Chou S."/>
            <person name="Poskanzer K.E."/>
            <person name="Rollins M."/>
            <person name="Thuy-Boun P.S."/>
        </authorList>
    </citation>
    <scope>NUCLEOTIDE SEQUENCE [LARGE SCALE GENOMIC DNA]</scope>
    <source>
        <strain evidence="3">F_SG_1</strain>
        <tissue evidence="3">Salivary glands</tissue>
    </source>
</reference>
<dbReference type="InterPro" id="IPR013087">
    <property type="entry name" value="Znf_C2H2_type"/>
</dbReference>
<protein>
    <recommendedName>
        <fullName evidence="2">C2H2-type domain-containing protein</fullName>
    </recommendedName>
</protein>
<keyword evidence="1" id="KW-0863">Zinc-finger</keyword>
<dbReference type="EMBL" id="JARKHS020027548">
    <property type="protein sequence ID" value="KAK8765276.1"/>
    <property type="molecule type" value="Genomic_DNA"/>
</dbReference>
<evidence type="ECO:0000259" key="2">
    <source>
        <dbReference type="PROSITE" id="PS50157"/>
    </source>
</evidence>
<evidence type="ECO:0000256" key="1">
    <source>
        <dbReference type="PROSITE-ProRule" id="PRU00042"/>
    </source>
</evidence>